<protein>
    <submittedName>
        <fullName evidence="2">DUF2812 domain-containing protein</fullName>
    </submittedName>
</protein>
<accession>A0AAX1KNN5</accession>
<keyword evidence="1" id="KW-1133">Transmembrane helix</keyword>
<evidence type="ECO:0000313" key="3">
    <source>
        <dbReference type="Proteomes" id="UP000595792"/>
    </source>
</evidence>
<evidence type="ECO:0000256" key="1">
    <source>
        <dbReference type="SAM" id="Phobius"/>
    </source>
</evidence>
<feature type="transmembrane region" description="Helical" evidence="1">
    <location>
        <begin position="119"/>
        <end position="141"/>
    </location>
</feature>
<organism evidence="2 3">
    <name type="scientific">Flavonifractor plautii</name>
    <name type="common">Fusobacterium plautii</name>
    <dbReference type="NCBI Taxonomy" id="292800"/>
    <lineage>
        <taxon>Bacteria</taxon>
        <taxon>Bacillati</taxon>
        <taxon>Bacillota</taxon>
        <taxon>Clostridia</taxon>
        <taxon>Eubacteriales</taxon>
        <taxon>Oscillospiraceae</taxon>
        <taxon>Flavonifractor</taxon>
    </lineage>
</organism>
<dbReference type="AlphaFoldDB" id="A0AAX1KNN5"/>
<dbReference type="EMBL" id="CP065315">
    <property type="protein sequence ID" value="QQR07669.1"/>
    <property type="molecule type" value="Genomic_DNA"/>
</dbReference>
<dbReference type="Pfam" id="PF11193">
    <property type="entry name" value="DUF2812"/>
    <property type="match status" value="1"/>
</dbReference>
<gene>
    <name evidence="2" type="ORF">I5Q84_01855</name>
</gene>
<feature type="transmembrane region" description="Helical" evidence="1">
    <location>
        <begin position="204"/>
        <end position="225"/>
    </location>
</feature>
<proteinExistence type="predicted"/>
<sequence length="348" mass="38819">MSDTVHRFLLVEPADMDRFEGWLEDMARRGLHYRHSGVFFVHFRRGEPASVRYRLEPMGSLWSRESQDYYASCGWVYVDTVMKLYRIYRADDPETEELHTDPVVLAAAMEDVNRRQRGALLLNLGALVFVALCLAAVPLLFPFPLLLLLQGGGVQGLLVLANLLLLLTSCRSIWGLRTLQRRLGAGEIPRRDDAHFCRARRANLGIRLAATALMVCFLAADGYSLSQRWSNRPVEPLVLSLAELEGTDIHVDPTAGHSWSLLGEHCATVQLLPRADGGACSRLDAHLFRLNLPFLAGPLLRELEDRYGGGEAQILLLHNGPYVACLVYDGPGELGRFSARSARWSLGD</sequence>
<reference evidence="2 3" key="1">
    <citation type="submission" date="2020-11" db="EMBL/GenBank/DDBJ databases">
        <title>Closed and high quality bacterial genomes of the OMM12 community.</title>
        <authorList>
            <person name="Marbouty M."/>
            <person name="Lamy-Besnier Q."/>
            <person name="Debarbieux L."/>
            <person name="Koszul R."/>
        </authorList>
    </citation>
    <scope>NUCLEOTIDE SEQUENCE [LARGE SCALE GENOMIC DNA]</scope>
    <source>
        <strain evidence="2 3">YL31</strain>
    </source>
</reference>
<keyword evidence="1" id="KW-0472">Membrane</keyword>
<dbReference type="Proteomes" id="UP000595792">
    <property type="component" value="Chromosome"/>
</dbReference>
<evidence type="ECO:0000313" key="2">
    <source>
        <dbReference type="EMBL" id="QQR07669.1"/>
    </source>
</evidence>
<dbReference type="InterPro" id="IPR021359">
    <property type="entry name" value="DUF2812"/>
</dbReference>
<feature type="transmembrane region" description="Helical" evidence="1">
    <location>
        <begin position="153"/>
        <end position="174"/>
    </location>
</feature>
<keyword evidence="1" id="KW-0812">Transmembrane</keyword>
<dbReference type="RefSeq" id="WP_065534551.1">
    <property type="nucleotide sequence ID" value="NZ_CP015406.2"/>
</dbReference>
<dbReference type="KEGG" id="fpla:A4U99_07610"/>
<name>A0AAX1KNN5_FLAPL</name>